<evidence type="ECO:0000313" key="3">
    <source>
        <dbReference type="EMBL" id="CAE7373099.1"/>
    </source>
</evidence>
<evidence type="ECO:0000256" key="1">
    <source>
        <dbReference type="SAM" id="MobiDB-lite"/>
    </source>
</evidence>
<protein>
    <submittedName>
        <fullName evidence="3">Uncharacterized protein</fullName>
    </submittedName>
</protein>
<feature type="transmembrane region" description="Helical" evidence="2">
    <location>
        <begin position="212"/>
        <end position="232"/>
    </location>
</feature>
<keyword evidence="2" id="KW-1133">Transmembrane helix</keyword>
<comment type="caution">
    <text evidence="3">The sequence shown here is derived from an EMBL/GenBank/DDBJ whole genome shotgun (WGS) entry which is preliminary data.</text>
</comment>
<dbReference type="Proteomes" id="UP000604046">
    <property type="component" value="Unassembled WGS sequence"/>
</dbReference>
<sequence>MAAARRFYSCLPVRGSFRAGHRMPPTEDSALPSKRRASRMDRWESDQQGPSGINEGRGDHTHLSELQLVKAAGFARKLALRRSVFYFSSPFFPKAKENMLLCHFHFFQQSSGRESSSLKVNGERGNETLQLHTSGTETVVGLLFWPGAEAKSQCLGTLDEEALAASESDCRLLAQGLEPRPGSSRLLAVLLCGVIPYTGLGAYLLVRKRVPGAFVILFAGAYILVLLIYLLMHGRLVPLLFFLQASSLTYTISACLVVAANQARAHAAAVSKAQAKMHNSHRDLPKVAWQRATNASKDTFVLSLGCWAAGAVALGLAAALSLVHPRISYSFARLNLTQLDSASLLPFGFRPCLSCQRQPWAQAYCWLGPYKAS</sequence>
<evidence type="ECO:0000313" key="4">
    <source>
        <dbReference type="Proteomes" id="UP000604046"/>
    </source>
</evidence>
<keyword evidence="2" id="KW-0472">Membrane</keyword>
<gene>
    <name evidence="3" type="ORF">SNAT2548_LOCUS20381</name>
</gene>
<feature type="transmembrane region" description="Helical" evidence="2">
    <location>
        <begin position="186"/>
        <end position="206"/>
    </location>
</feature>
<feature type="transmembrane region" description="Helical" evidence="2">
    <location>
        <begin position="300"/>
        <end position="323"/>
    </location>
</feature>
<name>A0A812QHF1_9DINO</name>
<dbReference type="OrthoDB" id="437328at2759"/>
<organism evidence="3 4">
    <name type="scientific">Symbiodinium natans</name>
    <dbReference type="NCBI Taxonomy" id="878477"/>
    <lineage>
        <taxon>Eukaryota</taxon>
        <taxon>Sar</taxon>
        <taxon>Alveolata</taxon>
        <taxon>Dinophyceae</taxon>
        <taxon>Suessiales</taxon>
        <taxon>Symbiodiniaceae</taxon>
        <taxon>Symbiodinium</taxon>
    </lineage>
</organism>
<proteinExistence type="predicted"/>
<dbReference type="EMBL" id="CAJNDS010002208">
    <property type="protein sequence ID" value="CAE7373099.1"/>
    <property type="molecule type" value="Genomic_DNA"/>
</dbReference>
<feature type="region of interest" description="Disordered" evidence="1">
    <location>
        <begin position="19"/>
        <end position="59"/>
    </location>
</feature>
<keyword evidence="4" id="KW-1185">Reference proteome</keyword>
<accession>A0A812QHF1</accession>
<evidence type="ECO:0000256" key="2">
    <source>
        <dbReference type="SAM" id="Phobius"/>
    </source>
</evidence>
<reference evidence="3" key="1">
    <citation type="submission" date="2021-02" db="EMBL/GenBank/DDBJ databases">
        <authorList>
            <person name="Dougan E. K."/>
            <person name="Rhodes N."/>
            <person name="Thang M."/>
            <person name="Chan C."/>
        </authorList>
    </citation>
    <scope>NUCLEOTIDE SEQUENCE</scope>
</reference>
<feature type="transmembrane region" description="Helical" evidence="2">
    <location>
        <begin position="239"/>
        <end position="260"/>
    </location>
</feature>
<dbReference type="AlphaFoldDB" id="A0A812QHF1"/>
<keyword evidence="2" id="KW-0812">Transmembrane</keyword>